<sequence>MASSSLLALVLTTLTAQATPPPDFDAAAAARFAELALGCVHREYPNKIAHVMSGDADARPPRELTPSFYGCYDWHSSVHGHWLLVRLARRYPEAPFASRARVAVARSLTPANIEAEARYLGAPGRVSFERPYGLAWLLQLAMELREWDDPQAREWSTTLRPLETLAAQRLREWLPKLSRPIREGEHDQTAFAFGLVLDWARGAGDTGMETLLVERVEAFYGKDRRGPLAYEPSGQDFLSPCLGEADLMRRVLPPARFATWLRDFLPDIPVKGQAPWLEPAVVTDPSDPKLAHLDGLNLSRAWMLEGILSGLPPTDKRRRALQETARRHREAGLQAVTGAHYEGGHWLGSFAVYLVTGRGLNQP</sequence>
<dbReference type="EMBL" id="CP022163">
    <property type="protein sequence ID" value="ATB33978.1"/>
    <property type="molecule type" value="Genomic_DNA"/>
</dbReference>
<organism evidence="2 3">
    <name type="scientific">Melittangium boletus DSM 14713</name>
    <dbReference type="NCBI Taxonomy" id="1294270"/>
    <lineage>
        <taxon>Bacteria</taxon>
        <taxon>Pseudomonadati</taxon>
        <taxon>Myxococcota</taxon>
        <taxon>Myxococcia</taxon>
        <taxon>Myxococcales</taxon>
        <taxon>Cystobacterineae</taxon>
        <taxon>Archangiaceae</taxon>
        <taxon>Melittangium</taxon>
    </lineage>
</organism>
<dbReference type="InterPro" id="IPR021365">
    <property type="entry name" value="DUF2891"/>
</dbReference>
<dbReference type="OrthoDB" id="9779797at2"/>
<evidence type="ECO:0000313" key="3">
    <source>
        <dbReference type="Proteomes" id="UP000217289"/>
    </source>
</evidence>
<dbReference type="Proteomes" id="UP000217289">
    <property type="component" value="Chromosome"/>
</dbReference>
<keyword evidence="3" id="KW-1185">Reference proteome</keyword>
<dbReference type="Pfam" id="PF11199">
    <property type="entry name" value="DUF2891"/>
    <property type="match status" value="1"/>
</dbReference>
<feature type="signal peptide" evidence="1">
    <location>
        <begin position="1"/>
        <end position="18"/>
    </location>
</feature>
<dbReference type="RefSeq" id="WP_095981934.1">
    <property type="nucleotide sequence ID" value="NZ_CP022163.1"/>
</dbReference>
<accession>A0A250IRS6</accession>
<evidence type="ECO:0000256" key="1">
    <source>
        <dbReference type="SAM" id="SignalP"/>
    </source>
</evidence>
<gene>
    <name evidence="2" type="ORF">MEBOL_007479</name>
</gene>
<name>A0A250IRS6_9BACT</name>
<protein>
    <recommendedName>
        <fullName evidence="4">DUF2891 domain-containing protein</fullName>
    </recommendedName>
</protein>
<feature type="chain" id="PRO_5013259047" description="DUF2891 domain-containing protein" evidence="1">
    <location>
        <begin position="19"/>
        <end position="363"/>
    </location>
</feature>
<dbReference type="AlphaFoldDB" id="A0A250IRS6"/>
<proteinExistence type="predicted"/>
<dbReference type="KEGG" id="mbd:MEBOL_007479"/>
<evidence type="ECO:0000313" key="2">
    <source>
        <dbReference type="EMBL" id="ATB33978.1"/>
    </source>
</evidence>
<evidence type="ECO:0008006" key="4">
    <source>
        <dbReference type="Google" id="ProtNLM"/>
    </source>
</evidence>
<reference evidence="2 3" key="1">
    <citation type="submission" date="2017-06" db="EMBL/GenBank/DDBJ databases">
        <authorList>
            <person name="Kim H.J."/>
            <person name="Triplett B.A."/>
        </authorList>
    </citation>
    <scope>NUCLEOTIDE SEQUENCE [LARGE SCALE GENOMIC DNA]</scope>
    <source>
        <strain evidence="2 3">DSM 14713</strain>
    </source>
</reference>
<keyword evidence="1" id="KW-0732">Signal</keyword>